<evidence type="ECO:0000313" key="9">
    <source>
        <dbReference type="RefSeq" id="XP_025409312.1"/>
    </source>
</evidence>
<keyword evidence="4" id="KW-0539">Nucleus</keyword>
<dbReference type="OrthoDB" id="10260285at2759"/>
<feature type="compositionally biased region" description="Low complexity" evidence="5">
    <location>
        <begin position="567"/>
        <end position="586"/>
    </location>
</feature>
<sequence length="586" mass="67071">MAPTIHNNASQEKRPPRPIEKRSDLVCKVKYCNMLPDIPFDLKFLSYPFNTSRFIQYNPTSLERSYKFEILADHDLGVGIDLVNKDMYSIDYNVQMEPADEKILEEDILAPQDSKRSRHHARSVSWLRRTEYISTEQTRFQPQTIEKVEAKVGFSIKKNFKEETLYMDRDSQMKAIEKTFEDNKKPIEKHYSKPNVHAVETLNVFPDFKNWRYPCAQVIFDSDPAPMGRPVPAQIEEMSQAMIRGVMDESGEQFVAYFLPSEETIVKRREDAVDNRPYDDDYEYEYKMAREYNWNVKSKSSKGYEENYFLIVRPDGVFYNELETRVRLSKRRQKIGVQSSSTNTRLIVRHVPINEQEFSVHKFREKQLQPYDEEEEAKAEEAAKKAMNAAKESAKEMATKNKNDSDDDSKKEDYNKNNVGSDSNASDDDDEQDSMTTKKRTISETVDDSDHSKSKVHADSDSNDEESNDSDDNLKTLDNKGQCSGSEANSDSSTASSVKKSSNQKDHHTPIKDSSGSDDSDKSDDETKNKNLSHSGDSEEENISKRATVENGSDSETEVRSKRSSERAASVNSDSSSITSSDQESD</sequence>
<gene>
    <name evidence="6" type="primary">PAF1</name>
    <name evidence="8 9" type="synonym">LOC112682794</name>
    <name evidence="6" type="ORF">g.107641</name>
</gene>
<dbReference type="RefSeq" id="XP_025409311.1">
    <property type="nucleotide sequence ID" value="XM_025553526.1"/>
</dbReference>
<feature type="compositionally biased region" description="Basic and acidic residues" evidence="5">
    <location>
        <begin position="448"/>
        <end position="460"/>
    </location>
</feature>
<organism evidence="6">
    <name type="scientific">Sipha flava</name>
    <name type="common">yellow sugarcane aphid</name>
    <dbReference type="NCBI Taxonomy" id="143950"/>
    <lineage>
        <taxon>Eukaryota</taxon>
        <taxon>Metazoa</taxon>
        <taxon>Ecdysozoa</taxon>
        <taxon>Arthropoda</taxon>
        <taxon>Hexapoda</taxon>
        <taxon>Insecta</taxon>
        <taxon>Pterygota</taxon>
        <taxon>Neoptera</taxon>
        <taxon>Paraneoptera</taxon>
        <taxon>Hemiptera</taxon>
        <taxon>Sternorrhyncha</taxon>
        <taxon>Aphidomorpha</taxon>
        <taxon>Aphidoidea</taxon>
        <taxon>Aphididae</taxon>
        <taxon>Sipha</taxon>
    </lineage>
</organism>
<feature type="compositionally biased region" description="Acidic residues" evidence="5">
    <location>
        <begin position="461"/>
        <end position="471"/>
    </location>
</feature>
<feature type="compositionally biased region" description="Basic and acidic residues" evidence="5">
    <location>
        <begin position="392"/>
        <end position="415"/>
    </location>
</feature>
<reference evidence="8 9" key="2">
    <citation type="submission" date="2025-04" db="UniProtKB">
        <authorList>
            <consortium name="RefSeq"/>
        </authorList>
    </citation>
    <scope>IDENTIFICATION</scope>
    <source>
        <tissue evidence="8 9">Whole body</tissue>
    </source>
</reference>
<dbReference type="GO" id="GO:0016593">
    <property type="term" value="C:Cdc73/Paf1 complex"/>
    <property type="evidence" value="ECO:0007669"/>
    <property type="project" value="InterPro"/>
</dbReference>
<feature type="region of interest" description="Disordered" evidence="5">
    <location>
        <begin position="365"/>
        <end position="586"/>
    </location>
</feature>
<dbReference type="PANTHER" id="PTHR23188:SF12">
    <property type="entry name" value="RNA POLYMERASE II-ASSOCIATED FACTOR 1 HOMOLOG"/>
    <property type="match status" value="1"/>
</dbReference>
<comment type="similarity">
    <text evidence="2">Belongs to the PAF1 family.</text>
</comment>
<feature type="compositionally biased region" description="Basic and acidic residues" evidence="5">
    <location>
        <begin position="557"/>
        <end position="566"/>
    </location>
</feature>
<dbReference type="EMBL" id="GGMS01000973">
    <property type="protein sequence ID" value="MBY70176.1"/>
    <property type="molecule type" value="Transcribed_RNA"/>
</dbReference>
<dbReference type="RefSeq" id="XP_025409312.1">
    <property type="nucleotide sequence ID" value="XM_025553527.1"/>
</dbReference>
<evidence type="ECO:0000313" key="6">
    <source>
        <dbReference type="EMBL" id="MBY70176.1"/>
    </source>
</evidence>
<keyword evidence="7" id="KW-1185">Reference proteome</keyword>
<evidence type="ECO:0000313" key="7">
    <source>
        <dbReference type="Proteomes" id="UP000694846"/>
    </source>
</evidence>
<proteinExistence type="inferred from homology"/>
<name>A0A2S2PXD0_9HEMI</name>
<protein>
    <recommendedName>
        <fullName evidence="3">RNA polymerase II-associated factor 1 homolog</fullName>
    </recommendedName>
</protein>
<dbReference type="PANTHER" id="PTHR23188">
    <property type="entry name" value="RNA POLYMERASE II-ASSOCIATED FACTOR 1 HOMOLOG"/>
    <property type="match status" value="1"/>
</dbReference>
<reference evidence="6" key="1">
    <citation type="submission" date="2018-04" db="EMBL/GenBank/DDBJ databases">
        <title>Transcriptome assembly of Sipha flava.</title>
        <authorList>
            <person name="Scully E.D."/>
            <person name="Geib S.M."/>
            <person name="Palmer N.A."/>
            <person name="Koch K."/>
            <person name="Bradshaw J."/>
            <person name="Heng-Moss T."/>
            <person name="Sarath G."/>
        </authorList>
    </citation>
    <scope>NUCLEOTIDE SEQUENCE</scope>
</reference>
<dbReference type="GO" id="GO:0003682">
    <property type="term" value="F:chromatin binding"/>
    <property type="evidence" value="ECO:0007669"/>
    <property type="project" value="TreeGrafter"/>
</dbReference>
<dbReference type="Pfam" id="PF03985">
    <property type="entry name" value="Paf1"/>
    <property type="match status" value="1"/>
</dbReference>
<dbReference type="InterPro" id="IPR007133">
    <property type="entry name" value="RNA_pol_II-assoc_Paf1"/>
</dbReference>
<comment type="subcellular location">
    <subcellularLocation>
        <location evidence="1">Nucleus</location>
    </subcellularLocation>
</comment>
<dbReference type="AlphaFoldDB" id="A0A2S2PXD0"/>
<evidence type="ECO:0000313" key="8">
    <source>
        <dbReference type="RefSeq" id="XP_025409311.1"/>
    </source>
</evidence>
<evidence type="ECO:0000256" key="5">
    <source>
        <dbReference type="SAM" id="MobiDB-lite"/>
    </source>
</evidence>
<evidence type="ECO:0000256" key="1">
    <source>
        <dbReference type="ARBA" id="ARBA00004123"/>
    </source>
</evidence>
<accession>A0A2S2PXD0</accession>
<dbReference type="GO" id="GO:0006368">
    <property type="term" value="P:transcription elongation by RNA polymerase II"/>
    <property type="evidence" value="ECO:0007669"/>
    <property type="project" value="InterPro"/>
</dbReference>
<dbReference type="GO" id="GO:0000993">
    <property type="term" value="F:RNA polymerase II complex binding"/>
    <property type="evidence" value="ECO:0007669"/>
    <property type="project" value="TreeGrafter"/>
</dbReference>
<evidence type="ECO:0000256" key="4">
    <source>
        <dbReference type="ARBA" id="ARBA00023242"/>
    </source>
</evidence>
<feature type="compositionally biased region" description="Low complexity" evidence="5">
    <location>
        <begin position="484"/>
        <end position="501"/>
    </location>
</feature>
<dbReference type="Proteomes" id="UP000694846">
    <property type="component" value="Unplaced"/>
</dbReference>
<evidence type="ECO:0000256" key="3">
    <source>
        <dbReference type="ARBA" id="ARBA00020462"/>
    </source>
</evidence>
<evidence type="ECO:0000256" key="2">
    <source>
        <dbReference type="ARBA" id="ARBA00007560"/>
    </source>
</evidence>